<dbReference type="OrthoDB" id="7425328at2"/>
<evidence type="ECO:0000256" key="1">
    <source>
        <dbReference type="ARBA" id="ARBA00004141"/>
    </source>
</evidence>
<gene>
    <name evidence="6" type="ORF">CW751_04580</name>
</gene>
<protein>
    <recommendedName>
        <fullName evidence="8">DoxX family protein</fullName>
    </recommendedName>
</protein>
<proteinExistence type="predicted"/>
<accession>A0A2I0R4J1</accession>
<evidence type="ECO:0000256" key="2">
    <source>
        <dbReference type="ARBA" id="ARBA00022692"/>
    </source>
</evidence>
<evidence type="ECO:0000256" key="4">
    <source>
        <dbReference type="ARBA" id="ARBA00023136"/>
    </source>
</evidence>
<evidence type="ECO:0008006" key="8">
    <source>
        <dbReference type="Google" id="ProtNLM"/>
    </source>
</evidence>
<comment type="subcellular location">
    <subcellularLocation>
        <location evidence="1">Membrane</location>
        <topology evidence="1">Multi-pass membrane protein</topology>
    </subcellularLocation>
</comment>
<name>A0A2I0R4J1_9FLAO</name>
<dbReference type="EMBL" id="PJNI01000003">
    <property type="protein sequence ID" value="PKR81504.1"/>
    <property type="molecule type" value="Genomic_DNA"/>
</dbReference>
<feature type="transmembrane region" description="Helical" evidence="5">
    <location>
        <begin position="68"/>
        <end position="86"/>
    </location>
</feature>
<comment type="caution">
    <text evidence="6">The sequence shown here is derived from an EMBL/GenBank/DDBJ whole genome shotgun (WGS) entry which is preliminary data.</text>
</comment>
<dbReference type="GO" id="GO:0016020">
    <property type="term" value="C:membrane"/>
    <property type="evidence" value="ECO:0007669"/>
    <property type="project" value="UniProtKB-SubCell"/>
</dbReference>
<evidence type="ECO:0000256" key="5">
    <source>
        <dbReference type="SAM" id="Phobius"/>
    </source>
</evidence>
<dbReference type="Pfam" id="PF07681">
    <property type="entry name" value="DoxX"/>
    <property type="match status" value="1"/>
</dbReference>
<dbReference type="Proteomes" id="UP000236654">
    <property type="component" value="Unassembled WGS sequence"/>
</dbReference>
<feature type="transmembrane region" description="Helical" evidence="5">
    <location>
        <begin position="41"/>
        <end position="61"/>
    </location>
</feature>
<evidence type="ECO:0000256" key="3">
    <source>
        <dbReference type="ARBA" id="ARBA00022989"/>
    </source>
</evidence>
<organism evidence="6 7">
    <name type="scientific">Brumimicrobium salinarum</name>
    <dbReference type="NCBI Taxonomy" id="2058658"/>
    <lineage>
        <taxon>Bacteria</taxon>
        <taxon>Pseudomonadati</taxon>
        <taxon>Bacteroidota</taxon>
        <taxon>Flavobacteriia</taxon>
        <taxon>Flavobacteriales</taxon>
        <taxon>Crocinitomicaceae</taxon>
        <taxon>Brumimicrobium</taxon>
    </lineage>
</organism>
<feature type="transmembrane region" description="Helical" evidence="5">
    <location>
        <begin position="92"/>
        <end position="110"/>
    </location>
</feature>
<keyword evidence="2 5" id="KW-0812">Transmembrane</keyword>
<sequence length="117" mass="12576">MLSGIFIVASLNHLFNMEKTVARIEQANFGAIGHVLGSPEVAVVASGIVMLLAGISLLIGFQTKWAAIILLFVLIPITLTIQVGQLKTMGPLFKNIGLAGGLLFFALNNFKFYTKNN</sequence>
<evidence type="ECO:0000313" key="6">
    <source>
        <dbReference type="EMBL" id="PKR81504.1"/>
    </source>
</evidence>
<keyword evidence="4 5" id="KW-0472">Membrane</keyword>
<evidence type="ECO:0000313" key="7">
    <source>
        <dbReference type="Proteomes" id="UP000236654"/>
    </source>
</evidence>
<keyword evidence="3 5" id="KW-1133">Transmembrane helix</keyword>
<dbReference type="InterPro" id="IPR032808">
    <property type="entry name" value="DoxX"/>
</dbReference>
<keyword evidence="7" id="KW-1185">Reference proteome</keyword>
<reference evidence="6 7" key="1">
    <citation type="submission" date="2017-12" db="EMBL/GenBank/DDBJ databases">
        <title>The draft genome sequence of Brumimicrobium saltpan LHR20.</title>
        <authorList>
            <person name="Do Z.-J."/>
            <person name="Luo H.-R."/>
        </authorList>
    </citation>
    <scope>NUCLEOTIDE SEQUENCE [LARGE SCALE GENOMIC DNA]</scope>
    <source>
        <strain evidence="6 7">LHR20</strain>
    </source>
</reference>
<dbReference type="AlphaFoldDB" id="A0A2I0R4J1"/>